<dbReference type="STRING" id="4072.A0A2G3AM56"/>
<keyword evidence="4" id="KW-0863">Zinc-finger</keyword>
<dbReference type="PANTHER" id="PTHR11618">
    <property type="entry name" value="TRANSCRIPTION INITIATION FACTOR IIB-RELATED"/>
    <property type="match status" value="1"/>
</dbReference>
<keyword evidence="3" id="KW-0479">Metal-binding</keyword>
<feature type="compositionally biased region" description="Basic and acidic residues" evidence="9">
    <location>
        <begin position="367"/>
        <end position="394"/>
    </location>
</feature>
<name>A0A2G3AM56_CAPAN</name>
<evidence type="ECO:0000313" key="11">
    <source>
        <dbReference type="EMBL" id="PHT95300.1"/>
    </source>
</evidence>
<evidence type="ECO:0000256" key="9">
    <source>
        <dbReference type="SAM" id="MobiDB-lite"/>
    </source>
</evidence>
<keyword evidence="5" id="KW-0862">Zinc</keyword>
<dbReference type="Gene3D" id="1.20.5.650">
    <property type="entry name" value="Single helix bin"/>
    <property type="match status" value="1"/>
</dbReference>
<evidence type="ECO:0000259" key="10">
    <source>
        <dbReference type="Pfam" id="PF07741"/>
    </source>
</evidence>
<dbReference type="EMBL" id="AYRZ02000001">
    <property type="protein sequence ID" value="PHT95300.1"/>
    <property type="molecule type" value="Genomic_DNA"/>
</dbReference>
<evidence type="ECO:0000313" key="12">
    <source>
        <dbReference type="Proteomes" id="UP000222542"/>
    </source>
</evidence>
<comment type="caution">
    <text evidence="11">The sequence shown here is derived from an EMBL/GenBank/DDBJ whole genome shotgun (WGS) entry which is preliminary data.</text>
</comment>
<dbReference type="GO" id="GO:0008270">
    <property type="term" value="F:zinc ion binding"/>
    <property type="evidence" value="ECO:0007669"/>
    <property type="project" value="UniProtKB-KW"/>
</dbReference>
<gene>
    <name evidence="11" type="ORF">T459_03182</name>
</gene>
<dbReference type="Gramene" id="PHT95300">
    <property type="protein sequence ID" value="PHT95300"/>
    <property type="gene ID" value="T459_03182"/>
</dbReference>
<sequence length="430" mass="48984">MLELLRFEAGLFGGRKPNISRTALHILASMKRDWMQIKVVHICEATLTKRLIEFENTESGSLTIDEFNTRAEELEKEETLVLQLYSGSKGSGITEVLCEHKKSVKLPFAHGLCESCYTDFVKLSGGLDGGSEPPAFQRAERQRLMAKQEAEEIVEDPNFPMSNQVESYVGDYLEPENGRDTQSVKNVHISGSKQIGKYLFSLAARMLEWAFSVAKTDHNVSPDILNGMDGMGHDDHYESENFSDIDDVEVDSYLHNEQEKRFKKIIWEKMNREYLEEQAAKEADALAAKKKRESYLATCTEDQKNLGAETDAAVEKSRKERQQKRAAELKISGPAQTAAEATKQMLAKKRLSSKINYDVLEKLFDDSEPENPKKARIVDDSTYDNELKSDKIDPEVDETYEEEEAFGEDVHYNEDVGAYDYDQHYDFDVY</sequence>
<evidence type="ECO:0000256" key="1">
    <source>
        <dbReference type="ARBA" id="ARBA00004123"/>
    </source>
</evidence>
<accession>A0A2G3AM56</accession>
<dbReference type="OMA" id="HYESENF"/>
<comment type="similarity">
    <text evidence="2">Belongs to the TFIIB family.</text>
</comment>
<feature type="domain" description="Brf1 TBP-binding" evidence="10">
    <location>
        <begin position="243"/>
        <end position="365"/>
    </location>
</feature>
<evidence type="ECO:0000256" key="3">
    <source>
        <dbReference type="ARBA" id="ARBA00022723"/>
    </source>
</evidence>
<comment type="subcellular location">
    <subcellularLocation>
        <location evidence="1">Nucleus</location>
    </subcellularLocation>
</comment>
<dbReference type="InterPro" id="IPR011665">
    <property type="entry name" value="BRF1_TBP-bd_dom"/>
</dbReference>
<dbReference type="PANTHER" id="PTHR11618:SF4">
    <property type="entry name" value="TRANSCRIPTION FACTOR IIIB 90 KDA SUBUNIT"/>
    <property type="match status" value="1"/>
</dbReference>
<dbReference type="GO" id="GO:0070897">
    <property type="term" value="P:transcription preinitiation complex assembly"/>
    <property type="evidence" value="ECO:0007669"/>
    <property type="project" value="InterPro"/>
</dbReference>
<proteinExistence type="inferred from homology"/>
<evidence type="ECO:0000256" key="5">
    <source>
        <dbReference type="ARBA" id="ARBA00022833"/>
    </source>
</evidence>
<reference evidence="11 12" key="2">
    <citation type="journal article" date="2017" name="Genome Biol.">
        <title>New reference genome sequences of hot pepper reveal the massive evolution of plant disease-resistance genes by retroduplication.</title>
        <authorList>
            <person name="Kim S."/>
            <person name="Park J."/>
            <person name="Yeom S.I."/>
            <person name="Kim Y.M."/>
            <person name="Seo E."/>
            <person name="Kim K.T."/>
            <person name="Kim M.S."/>
            <person name="Lee J.M."/>
            <person name="Cheong K."/>
            <person name="Shin H.S."/>
            <person name="Kim S.B."/>
            <person name="Han K."/>
            <person name="Lee J."/>
            <person name="Park M."/>
            <person name="Lee H.A."/>
            <person name="Lee H.Y."/>
            <person name="Lee Y."/>
            <person name="Oh S."/>
            <person name="Lee J.H."/>
            <person name="Choi E."/>
            <person name="Choi E."/>
            <person name="Lee S.E."/>
            <person name="Jeon J."/>
            <person name="Kim H."/>
            <person name="Choi G."/>
            <person name="Song H."/>
            <person name="Lee J."/>
            <person name="Lee S.C."/>
            <person name="Kwon J.K."/>
            <person name="Lee H.Y."/>
            <person name="Koo N."/>
            <person name="Hong Y."/>
            <person name="Kim R.W."/>
            <person name="Kang W.H."/>
            <person name="Huh J.H."/>
            <person name="Kang B.C."/>
            <person name="Yang T.J."/>
            <person name="Lee Y.H."/>
            <person name="Bennetzen J.L."/>
            <person name="Choi D."/>
        </authorList>
    </citation>
    <scope>NUCLEOTIDE SEQUENCE [LARGE SCALE GENOMIC DNA]</scope>
    <source>
        <strain evidence="12">cv. CM334</strain>
    </source>
</reference>
<feature type="region of interest" description="Disordered" evidence="9">
    <location>
        <begin position="367"/>
        <end position="413"/>
    </location>
</feature>
<dbReference type="InterPro" id="IPR000812">
    <property type="entry name" value="TFIIB"/>
</dbReference>
<dbReference type="Proteomes" id="UP000222542">
    <property type="component" value="Unassembled WGS sequence"/>
</dbReference>
<evidence type="ECO:0000256" key="8">
    <source>
        <dbReference type="ARBA" id="ARBA00023242"/>
    </source>
</evidence>
<dbReference type="GO" id="GO:0005634">
    <property type="term" value="C:nucleus"/>
    <property type="evidence" value="ECO:0007669"/>
    <property type="project" value="UniProtKB-SubCell"/>
</dbReference>
<dbReference type="Pfam" id="PF07741">
    <property type="entry name" value="BRF1"/>
    <property type="match status" value="1"/>
</dbReference>
<organism evidence="11 12">
    <name type="scientific">Capsicum annuum</name>
    <name type="common">Capsicum pepper</name>
    <dbReference type="NCBI Taxonomy" id="4072"/>
    <lineage>
        <taxon>Eukaryota</taxon>
        <taxon>Viridiplantae</taxon>
        <taxon>Streptophyta</taxon>
        <taxon>Embryophyta</taxon>
        <taxon>Tracheophyta</taxon>
        <taxon>Spermatophyta</taxon>
        <taxon>Magnoliopsida</taxon>
        <taxon>eudicotyledons</taxon>
        <taxon>Gunneridae</taxon>
        <taxon>Pentapetalae</taxon>
        <taxon>asterids</taxon>
        <taxon>lamiids</taxon>
        <taxon>Solanales</taxon>
        <taxon>Solanaceae</taxon>
        <taxon>Solanoideae</taxon>
        <taxon>Capsiceae</taxon>
        <taxon>Capsicum</taxon>
    </lineage>
</organism>
<protein>
    <recommendedName>
        <fullName evidence="10">Brf1 TBP-binding domain-containing protein</fullName>
    </recommendedName>
</protein>
<keyword evidence="6" id="KW-0805">Transcription regulation</keyword>
<evidence type="ECO:0000256" key="6">
    <source>
        <dbReference type="ARBA" id="ARBA00023015"/>
    </source>
</evidence>
<dbReference type="AlphaFoldDB" id="A0A2G3AM56"/>
<reference evidence="11 12" key="1">
    <citation type="journal article" date="2014" name="Nat. Genet.">
        <title>Genome sequence of the hot pepper provides insights into the evolution of pungency in Capsicum species.</title>
        <authorList>
            <person name="Kim S."/>
            <person name="Park M."/>
            <person name="Yeom S.I."/>
            <person name="Kim Y.M."/>
            <person name="Lee J.M."/>
            <person name="Lee H.A."/>
            <person name="Seo E."/>
            <person name="Choi J."/>
            <person name="Cheong K."/>
            <person name="Kim K.T."/>
            <person name="Jung K."/>
            <person name="Lee G.W."/>
            <person name="Oh S.K."/>
            <person name="Bae C."/>
            <person name="Kim S.B."/>
            <person name="Lee H.Y."/>
            <person name="Kim S.Y."/>
            <person name="Kim M.S."/>
            <person name="Kang B.C."/>
            <person name="Jo Y.D."/>
            <person name="Yang H.B."/>
            <person name="Jeong H.J."/>
            <person name="Kang W.H."/>
            <person name="Kwon J.K."/>
            <person name="Shin C."/>
            <person name="Lim J.Y."/>
            <person name="Park J.H."/>
            <person name="Huh J.H."/>
            <person name="Kim J.S."/>
            <person name="Kim B.D."/>
            <person name="Cohen O."/>
            <person name="Paran I."/>
            <person name="Suh M.C."/>
            <person name="Lee S.B."/>
            <person name="Kim Y.K."/>
            <person name="Shin Y."/>
            <person name="Noh S.J."/>
            <person name="Park J."/>
            <person name="Seo Y.S."/>
            <person name="Kwon S.Y."/>
            <person name="Kim H.A."/>
            <person name="Park J.M."/>
            <person name="Kim H.J."/>
            <person name="Choi S.B."/>
            <person name="Bosland P.W."/>
            <person name="Reeves G."/>
            <person name="Jo S.H."/>
            <person name="Lee B.W."/>
            <person name="Cho H.T."/>
            <person name="Choi H.S."/>
            <person name="Lee M.S."/>
            <person name="Yu Y."/>
            <person name="Do Choi Y."/>
            <person name="Park B.S."/>
            <person name="van Deynze A."/>
            <person name="Ashrafi H."/>
            <person name="Hill T."/>
            <person name="Kim W.T."/>
            <person name="Pai H.S."/>
            <person name="Ahn H.K."/>
            <person name="Yeam I."/>
            <person name="Giovannoni J.J."/>
            <person name="Rose J.K."/>
            <person name="Sorensen I."/>
            <person name="Lee S.J."/>
            <person name="Kim R.W."/>
            <person name="Choi I.Y."/>
            <person name="Choi B.S."/>
            <person name="Lim J.S."/>
            <person name="Lee Y.H."/>
            <person name="Choi D."/>
        </authorList>
    </citation>
    <scope>NUCLEOTIDE SEQUENCE [LARGE SCALE GENOMIC DNA]</scope>
    <source>
        <strain evidence="12">cv. CM334</strain>
    </source>
</reference>
<feature type="compositionally biased region" description="Acidic residues" evidence="9">
    <location>
        <begin position="395"/>
        <end position="407"/>
    </location>
</feature>
<keyword evidence="8" id="KW-0539">Nucleus</keyword>
<evidence type="ECO:0000256" key="4">
    <source>
        <dbReference type="ARBA" id="ARBA00022771"/>
    </source>
</evidence>
<evidence type="ECO:0000256" key="7">
    <source>
        <dbReference type="ARBA" id="ARBA00023163"/>
    </source>
</evidence>
<evidence type="ECO:0000256" key="2">
    <source>
        <dbReference type="ARBA" id="ARBA00010857"/>
    </source>
</evidence>
<keyword evidence="12" id="KW-1185">Reference proteome</keyword>
<keyword evidence="7" id="KW-0804">Transcription</keyword>